<evidence type="ECO:0000259" key="11">
    <source>
        <dbReference type="PROSITE" id="PS51094"/>
    </source>
</evidence>
<name>A0A3E2WS62_9FIRM</name>
<dbReference type="Pfam" id="PF00359">
    <property type="entry name" value="PTS_EIIA_2"/>
    <property type="match status" value="1"/>
</dbReference>
<dbReference type="InterPro" id="IPR016152">
    <property type="entry name" value="PTrfase/Anion_transptr"/>
</dbReference>
<dbReference type="EMBL" id="QVIA01000016">
    <property type="protein sequence ID" value="RGC29524.1"/>
    <property type="molecule type" value="Genomic_DNA"/>
</dbReference>
<evidence type="ECO:0000256" key="3">
    <source>
        <dbReference type="ARBA" id="ARBA00022490"/>
    </source>
</evidence>
<evidence type="ECO:0000256" key="4">
    <source>
        <dbReference type="ARBA" id="ARBA00022553"/>
    </source>
</evidence>
<feature type="domain" description="PTS EIIA type-2" evidence="11">
    <location>
        <begin position="4"/>
        <end position="146"/>
    </location>
</feature>
<gene>
    <name evidence="12" type="ORF">DWX41_14690</name>
</gene>
<comment type="subcellular location">
    <subcellularLocation>
        <location evidence="1">Cytoplasm</location>
    </subcellularLocation>
</comment>
<dbReference type="CDD" id="cd00211">
    <property type="entry name" value="PTS_IIA_fru"/>
    <property type="match status" value="1"/>
</dbReference>
<evidence type="ECO:0000256" key="6">
    <source>
        <dbReference type="ARBA" id="ARBA00022683"/>
    </source>
</evidence>
<reference evidence="12 13" key="1">
    <citation type="submission" date="2018-08" db="EMBL/GenBank/DDBJ databases">
        <title>A genome reference for cultivated species of the human gut microbiota.</title>
        <authorList>
            <person name="Zou Y."/>
            <person name="Xue W."/>
            <person name="Luo G."/>
        </authorList>
    </citation>
    <scope>NUCLEOTIDE SEQUENCE [LARGE SCALE GENOMIC DNA]</scope>
    <source>
        <strain evidence="12 13">AF19-21</strain>
    </source>
</reference>
<protein>
    <recommendedName>
        <fullName evidence="9">Ascorbate-specific PTS system EIIA component</fullName>
    </recommendedName>
    <alternativeName>
        <fullName evidence="10">Ascorbate-specific phosphotransferase enzyme IIA component</fullName>
    </alternativeName>
</protein>
<evidence type="ECO:0000256" key="8">
    <source>
        <dbReference type="ARBA" id="ARBA00037387"/>
    </source>
</evidence>
<sequence length="146" mass="16108">MKSILLDNIYCKTNLQADSWQDSIRKAANLLLQENCIEERYIDSMINSVLKYGPYIVIDQGIALAHARPDDGVLKTGIAIATLAPSIIFGTENDPVRLMIVLAASGDDEHVNLLAFIADFLSDESNIKNIFNANDDTQLKNTIRGV</sequence>
<evidence type="ECO:0000256" key="2">
    <source>
        <dbReference type="ARBA" id="ARBA00022448"/>
    </source>
</evidence>
<keyword evidence="2" id="KW-0813">Transport</keyword>
<dbReference type="Gene3D" id="3.40.930.10">
    <property type="entry name" value="Mannitol-specific EII, Chain A"/>
    <property type="match status" value="1"/>
</dbReference>
<dbReference type="PANTHER" id="PTHR36203">
    <property type="entry name" value="ASCORBATE-SPECIFIC PTS SYSTEM EIIA COMPONENT"/>
    <property type="match status" value="1"/>
</dbReference>
<comment type="function">
    <text evidence="8">The phosphoenolpyruvate-dependent sugar phosphotransferase system (sugar PTS), a major carbohydrate active transport system, catalyzes the phosphorylation of incoming sugar substrates concomitantly with their translocation across the cell membrane. The enzyme II UlaABC PTS system is involved in ascorbate transport.</text>
</comment>
<comment type="caution">
    <text evidence="12">The sequence shown here is derived from an EMBL/GenBank/DDBJ whole genome shotgun (WGS) entry which is preliminary data.</text>
</comment>
<dbReference type="GO" id="GO:0009401">
    <property type="term" value="P:phosphoenolpyruvate-dependent sugar phosphotransferase system"/>
    <property type="evidence" value="ECO:0007669"/>
    <property type="project" value="UniProtKB-KW"/>
</dbReference>
<keyword evidence="7" id="KW-0418">Kinase</keyword>
<proteinExistence type="predicted"/>
<organism evidence="12 13">
    <name type="scientific">Hungatella hathewayi</name>
    <dbReference type="NCBI Taxonomy" id="154046"/>
    <lineage>
        <taxon>Bacteria</taxon>
        <taxon>Bacillati</taxon>
        <taxon>Bacillota</taxon>
        <taxon>Clostridia</taxon>
        <taxon>Lachnospirales</taxon>
        <taxon>Lachnospiraceae</taxon>
        <taxon>Hungatella</taxon>
    </lineage>
</organism>
<keyword evidence="3" id="KW-0963">Cytoplasm</keyword>
<evidence type="ECO:0000256" key="7">
    <source>
        <dbReference type="ARBA" id="ARBA00022777"/>
    </source>
</evidence>
<evidence type="ECO:0000313" key="12">
    <source>
        <dbReference type="EMBL" id="RGC29524.1"/>
    </source>
</evidence>
<evidence type="ECO:0000256" key="9">
    <source>
        <dbReference type="ARBA" id="ARBA00041175"/>
    </source>
</evidence>
<dbReference type="InterPro" id="IPR002178">
    <property type="entry name" value="PTS_EIIA_type-2_dom"/>
</dbReference>
<dbReference type="GO" id="GO:0016301">
    <property type="term" value="F:kinase activity"/>
    <property type="evidence" value="ECO:0007669"/>
    <property type="project" value="UniProtKB-KW"/>
</dbReference>
<dbReference type="PANTHER" id="PTHR36203:SF1">
    <property type="entry name" value="ASCORBATE-SPECIFIC PTS SYSTEM EIIA COMPONENT"/>
    <property type="match status" value="1"/>
</dbReference>
<dbReference type="SUPFAM" id="SSF55804">
    <property type="entry name" value="Phoshotransferase/anion transport protein"/>
    <property type="match status" value="1"/>
</dbReference>
<keyword evidence="6" id="KW-0598">Phosphotransferase system</keyword>
<accession>A0A3E2WS62</accession>
<evidence type="ECO:0000256" key="1">
    <source>
        <dbReference type="ARBA" id="ARBA00004496"/>
    </source>
</evidence>
<dbReference type="InterPro" id="IPR051351">
    <property type="entry name" value="Ascorbate-PTS_EIIA_comp"/>
</dbReference>
<dbReference type="GO" id="GO:0005737">
    <property type="term" value="C:cytoplasm"/>
    <property type="evidence" value="ECO:0007669"/>
    <property type="project" value="UniProtKB-SubCell"/>
</dbReference>
<dbReference type="PROSITE" id="PS51094">
    <property type="entry name" value="PTS_EIIA_TYPE_2"/>
    <property type="match status" value="1"/>
</dbReference>
<evidence type="ECO:0000313" key="13">
    <source>
        <dbReference type="Proteomes" id="UP000261111"/>
    </source>
</evidence>
<dbReference type="Proteomes" id="UP000261111">
    <property type="component" value="Unassembled WGS sequence"/>
</dbReference>
<keyword evidence="5" id="KW-0808">Transferase</keyword>
<dbReference type="AlphaFoldDB" id="A0A3E2WS62"/>
<evidence type="ECO:0000256" key="10">
    <source>
        <dbReference type="ARBA" id="ARBA00042072"/>
    </source>
</evidence>
<evidence type="ECO:0000256" key="5">
    <source>
        <dbReference type="ARBA" id="ARBA00022679"/>
    </source>
</evidence>
<keyword evidence="12" id="KW-0762">Sugar transport</keyword>
<keyword evidence="4" id="KW-0597">Phosphoprotein</keyword>